<keyword evidence="14" id="KW-1185">Reference proteome</keyword>
<reference evidence="13 14" key="1">
    <citation type="journal article" date="2019" name="PLoS Biol.">
        <title>Sex chromosomes control vertical transmission of feminizing Wolbachia symbionts in an isopod.</title>
        <authorList>
            <person name="Becking T."/>
            <person name="Chebbi M.A."/>
            <person name="Giraud I."/>
            <person name="Moumen B."/>
            <person name="Laverre T."/>
            <person name="Caubet Y."/>
            <person name="Peccoud J."/>
            <person name="Gilbert C."/>
            <person name="Cordaux R."/>
        </authorList>
    </citation>
    <scope>NUCLEOTIDE SEQUENCE [LARGE SCALE GENOMIC DNA]</scope>
    <source>
        <strain evidence="13">ANa2</strain>
        <tissue evidence="13">Whole body excluding digestive tract and cuticle</tissue>
    </source>
</reference>
<dbReference type="PROSITE" id="PS50157">
    <property type="entry name" value="ZINC_FINGER_C2H2_2"/>
    <property type="match status" value="2"/>
</dbReference>
<proteinExistence type="inferred from homology"/>
<evidence type="ECO:0000256" key="1">
    <source>
        <dbReference type="ARBA" id="ARBA00003983"/>
    </source>
</evidence>
<sequence length="89" mass="10497">MQGRFTFGLPSLRSDLSETRSLLSSQFVLKDGSKWLCIYPGCYHQEYNKTNLYAHVRTHTGEKPYQCHLCDYRANQSSNLYQHVKRKHQ</sequence>
<dbReference type="GO" id="GO:0003677">
    <property type="term" value="F:DNA binding"/>
    <property type="evidence" value="ECO:0007669"/>
    <property type="project" value="UniProtKB-KW"/>
</dbReference>
<dbReference type="GO" id="GO:0005634">
    <property type="term" value="C:nucleus"/>
    <property type="evidence" value="ECO:0007669"/>
    <property type="project" value="UniProtKB-SubCell"/>
</dbReference>
<accession>A0A5N5SP12</accession>
<dbReference type="GO" id="GO:0008270">
    <property type="term" value="F:zinc ion binding"/>
    <property type="evidence" value="ECO:0007669"/>
    <property type="project" value="UniProtKB-KW"/>
</dbReference>
<organism evidence="13 14">
    <name type="scientific">Armadillidium nasatum</name>
    <dbReference type="NCBI Taxonomy" id="96803"/>
    <lineage>
        <taxon>Eukaryota</taxon>
        <taxon>Metazoa</taxon>
        <taxon>Ecdysozoa</taxon>
        <taxon>Arthropoda</taxon>
        <taxon>Crustacea</taxon>
        <taxon>Multicrustacea</taxon>
        <taxon>Malacostraca</taxon>
        <taxon>Eumalacostraca</taxon>
        <taxon>Peracarida</taxon>
        <taxon>Isopoda</taxon>
        <taxon>Oniscidea</taxon>
        <taxon>Crinocheta</taxon>
        <taxon>Armadillidiidae</taxon>
        <taxon>Armadillidium</taxon>
    </lineage>
</organism>
<evidence type="ECO:0000256" key="5">
    <source>
        <dbReference type="ARBA" id="ARBA00022723"/>
    </source>
</evidence>
<dbReference type="PANTHER" id="PTHR24403">
    <property type="entry name" value="ZINC FINGER PROTEIN"/>
    <property type="match status" value="1"/>
</dbReference>
<dbReference type="FunFam" id="3.30.160.60:FF:000123">
    <property type="entry name" value="transcriptional repressor CTCF isoform X1"/>
    <property type="match status" value="1"/>
</dbReference>
<evidence type="ECO:0000256" key="6">
    <source>
        <dbReference type="ARBA" id="ARBA00022737"/>
    </source>
</evidence>
<evidence type="ECO:0000256" key="11">
    <source>
        <dbReference type="PROSITE-ProRule" id="PRU00042"/>
    </source>
</evidence>
<dbReference type="OrthoDB" id="6376466at2759"/>
<keyword evidence="8" id="KW-0862">Zinc</keyword>
<dbReference type="Proteomes" id="UP000326759">
    <property type="component" value="Unassembled WGS sequence"/>
</dbReference>
<dbReference type="SMART" id="SM00355">
    <property type="entry name" value="ZnF_C2H2"/>
    <property type="match status" value="2"/>
</dbReference>
<keyword evidence="9" id="KW-0238">DNA-binding</keyword>
<dbReference type="Gene3D" id="3.30.160.60">
    <property type="entry name" value="Classic Zinc Finger"/>
    <property type="match status" value="2"/>
</dbReference>
<comment type="similarity">
    <text evidence="3">Belongs to the hunchback C2H2-type zinc-finger protein family.</text>
</comment>
<evidence type="ECO:0000256" key="9">
    <source>
        <dbReference type="ARBA" id="ARBA00023125"/>
    </source>
</evidence>
<comment type="caution">
    <text evidence="13">The sequence shown here is derived from an EMBL/GenBank/DDBJ whole genome shotgun (WGS) entry which is preliminary data.</text>
</comment>
<evidence type="ECO:0000256" key="4">
    <source>
        <dbReference type="ARBA" id="ARBA00013638"/>
    </source>
</evidence>
<evidence type="ECO:0000256" key="7">
    <source>
        <dbReference type="ARBA" id="ARBA00022771"/>
    </source>
</evidence>
<name>A0A5N5SP12_9CRUS</name>
<dbReference type="InterPro" id="IPR013087">
    <property type="entry name" value="Znf_C2H2_type"/>
</dbReference>
<evidence type="ECO:0000256" key="3">
    <source>
        <dbReference type="ARBA" id="ARBA00007746"/>
    </source>
</evidence>
<dbReference type="AlphaFoldDB" id="A0A5N5SP12"/>
<evidence type="ECO:0000256" key="8">
    <source>
        <dbReference type="ARBA" id="ARBA00022833"/>
    </source>
</evidence>
<feature type="domain" description="C2H2-type" evidence="12">
    <location>
        <begin position="35"/>
        <end position="64"/>
    </location>
</feature>
<evidence type="ECO:0000259" key="12">
    <source>
        <dbReference type="PROSITE" id="PS50157"/>
    </source>
</evidence>
<feature type="domain" description="C2H2-type" evidence="12">
    <location>
        <begin position="65"/>
        <end position="89"/>
    </location>
</feature>
<gene>
    <name evidence="13" type="primary">WT1</name>
    <name evidence="13" type="ORF">Anas_08455</name>
</gene>
<evidence type="ECO:0000313" key="13">
    <source>
        <dbReference type="EMBL" id="KAB7495824.1"/>
    </source>
</evidence>
<dbReference type="InterPro" id="IPR036236">
    <property type="entry name" value="Znf_C2H2_sf"/>
</dbReference>
<evidence type="ECO:0000256" key="2">
    <source>
        <dbReference type="ARBA" id="ARBA00004123"/>
    </source>
</evidence>
<evidence type="ECO:0000256" key="10">
    <source>
        <dbReference type="ARBA" id="ARBA00023242"/>
    </source>
</evidence>
<keyword evidence="7 11" id="KW-0863">Zinc-finger</keyword>
<dbReference type="PANTHER" id="PTHR24403:SF67">
    <property type="entry name" value="FI01116P-RELATED"/>
    <property type="match status" value="1"/>
</dbReference>
<protein>
    <recommendedName>
        <fullName evidence="4">Protein hunchback</fullName>
    </recommendedName>
</protein>
<dbReference type="InterPro" id="IPR050688">
    <property type="entry name" value="Zinc_finger/UBP_domain"/>
</dbReference>
<dbReference type="EMBL" id="SEYY01022076">
    <property type="protein sequence ID" value="KAB7495824.1"/>
    <property type="molecule type" value="Genomic_DNA"/>
</dbReference>
<keyword evidence="10" id="KW-0539">Nucleus</keyword>
<keyword evidence="5" id="KW-0479">Metal-binding</keyword>
<comment type="function">
    <text evidence="1">Gap class segmentation protein that controls development of head structures.</text>
</comment>
<keyword evidence="6" id="KW-0677">Repeat</keyword>
<evidence type="ECO:0000313" key="14">
    <source>
        <dbReference type="Proteomes" id="UP000326759"/>
    </source>
</evidence>
<dbReference type="GO" id="GO:0045944">
    <property type="term" value="P:positive regulation of transcription by RNA polymerase II"/>
    <property type="evidence" value="ECO:0007669"/>
    <property type="project" value="TreeGrafter"/>
</dbReference>
<dbReference type="SUPFAM" id="SSF57667">
    <property type="entry name" value="beta-beta-alpha zinc fingers"/>
    <property type="match status" value="1"/>
</dbReference>
<comment type="subcellular location">
    <subcellularLocation>
        <location evidence="2">Nucleus</location>
    </subcellularLocation>
</comment>